<evidence type="ECO:0000313" key="2">
    <source>
        <dbReference type="EnsemblPlants" id="Kaladp0006s0002.1.v1.1.CDS.1"/>
    </source>
</evidence>
<protein>
    <submittedName>
        <fullName evidence="2">Uncharacterized protein</fullName>
    </submittedName>
</protein>
<sequence length="77" mass="9780">MYPTDAYRKELRKTELKRLIFRSFHFRPLPIVGFRWMFCCRRFKFCRLLFHYFCKFMIKLVTLYFESQSPLRLLRNQ</sequence>
<organism evidence="2 3">
    <name type="scientific">Kalanchoe fedtschenkoi</name>
    <name type="common">Lavender scallops</name>
    <name type="synonym">South American air plant</name>
    <dbReference type="NCBI Taxonomy" id="63787"/>
    <lineage>
        <taxon>Eukaryota</taxon>
        <taxon>Viridiplantae</taxon>
        <taxon>Streptophyta</taxon>
        <taxon>Embryophyta</taxon>
        <taxon>Tracheophyta</taxon>
        <taxon>Spermatophyta</taxon>
        <taxon>Magnoliopsida</taxon>
        <taxon>eudicotyledons</taxon>
        <taxon>Gunneridae</taxon>
        <taxon>Pentapetalae</taxon>
        <taxon>Saxifragales</taxon>
        <taxon>Crassulaceae</taxon>
        <taxon>Kalanchoe</taxon>
    </lineage>
</organism>
<name>A0A7N0SVN1_KALFE</name>
<keyword evidence="1" id="KW-0472">Membrane</keyword>
<accession>A0A7N0SVN1</accession>
<dbReference type="AlphaFoldDB" id="A0A7N0SVN1"/>
<keyword evidence="1" id="KW-1133">Transmembrane helix</keyword>
<evidence type="ECO:0000313" key="3">
    <source>
        <dbReference type="Proteomes" id="UP000594263"/>
    </source>
</evidence>
<keyword evidence="1" id="KW-0812">Transmembrane</keyword>
<dbReference type="Gramene" id="Kaladp0006s0002.1.v1.1">
    <property type="protein sequence ID" value="Kaladp0006s0002.1.v1.1.CDS.1"/>
    <property type="gene ID" value="Kaladp0006s0002.v1.1"/>
</dbReference>
<dbReference type="Proteomes" id="UP000594263">
    <property type="component" value="Unplaced"/>
</dbReference>
<reference evidence="2" key="1">
    <citation type="submission" date="2021-01" db="UniProtKB">
        <authorList>
            <consortium name="EnsemblPlants"/>
        </authorList>
    </citation>
    <scope>IDENTIFICATION</scope>
</reference>
<dbReference type="EnsemblPlants" id="Kaladp0006s0002.1.v1.1">
    <property type="protein sequence ID" value="Kaladp0006s0002.1.v1.1.CDS.1"/>
    <property type="gene ID" value="Kaladp0006s0002.v1.1"/>
</dbReference>
<keyword evidence="3" id="KW-1185">Reference proteome</keyword>
<proteinExistence type="predicted"/>
<feature type="transmembrane region" description="Helical" evidence="1">
    <location>
        <begin position="45"/>
        <end position="65"/>
    </location>
</feature>
<evidence type="ECO:0000256" key="1">
    <source>
        <dbReference type="SAM" id="Phobius"/>
    </source>
</evidence>